<accession>A0A4R2QW79</accession>
<evidence type="ECO:0000313" key="3">
    <source>
        <dbReference type="Proteomes" id="UP000294911"/>
    </source>
</evidence>
<dbReference type="Pfam" id="PF03417">
    <property type="entry name" value="AAT"/>
    <property type="match status" value="1"/>
</dbReference>
<comment type="caution">
    <text evidence="2">The sequence shown here is derived from an EMBL/GenBank/DDBJ whole genome shotgun (WGS) entry which is preliminary data.</text>
</comment>
<reference evidence="2 3" key="1">
    <citation type="submission" date="2019-03" db="EMBL/GenBank/DDBJ databases">
        <title>Genomic Encyclopedia of Type Strains, Phase IV (KMG-IV): sequencing the most valuable type-strain genomes for metagenomic binning, comparative biology and taxonomic classification.</title>
        <authorList>
            <person name="Goeker M."/>
        </authorList>
    </citation>
    <scope>NUCLEOTIDE SEQUENCE [LARGE SCALE GENOMIC DNA]</scope>
    <source>
        <strain evidence="2 3">DSM 45765</strain>
    </source>
</reference>
<keyword evidence="2" id="KW-0378">Hydrolase</keyword>
<dbReference type="EMBL" id="SLXQ01000004">
    <property type="protein sequence ID" value="TCP53514.1"/>
    <property type="molecule type" value="Genomic_DNA"/>
</dbReference>
<dbReference type="NCBIfam" id="NF040521">
    <property type="entry name" value="C45_proenzyme"/>
    <property type="match status" value="1"/>
</dbReference>
<dbReference type="InterPro" id="IPR047794">
    <property type="entry name" value="C45_proenzyme-like"/>
</dbReference>
<protein>
    <submittedName>
        <fullName evidence="2">Putative choloylglycine hydrolase</fullName>
    </submittedName>
</protein>
<organism evidence="2 3">
    <name type="scientific">Tamaricihabitans halophyticus</name>
    <dbReference type="NCBI Taxonomy" id="1262583"/>
    <lineage>
        <taxon>Bacteria</taxon>
        <taxon>Bacillati</taxon>
        <taxon>Actinomycetota</taxon>
        <taxon>Actinomycetes</taxon>
        <taxon>Pseudonocardiales</taxon>
        <taxon>Pseudonocardiaceae</taxon>
        <taxon>Tamaricihabitans</taxon>
    </lineage>
</organism>
<dbReference type="RefSeq" id="WP_132877239.1">
    <property type="nucleotide sequence ID" value="NZ_SLXQ01000004.1"/>
</dbReference>
<dbReference type="InterPro" id="IPR005079">
    <property type="entry name" value="Peptidase_C45_hydrolase"/>
</dbReference>
<dbReference type="Gene3D" id="3.60.60.10">
    <property type="entry name" value="Penicillin V Acylase, Chain A"/>
    <property type="match status" value="1"/>
</dbReference>
<feature type="domain" description="Peptidase C45 hydrolase" evidence="1">
    <location>
        <begin position="114"/>
        <end position="361"/>
    </location>
</feature>
<proteinExistence type="predicted"/>
<evidence type="ECO:0000313" key="2">
    <source>
        <dbReference type="EMBL" id="TCP53514.1"/>
    </source>
</evidence>
<dbReference type="InterPro" id="IPR029055">
    <property type="entry name" value="Ntn_hydrolases_N"/>
</dbReference>
<dbReference type="OrthoDB" id="3501755at2"/>
<keyword evidence="3" id="KW-1185">Reference proteome</keyword>
<dbReference type="SUPFAM" id="SSF56235">
    <property type="entry name" value="N-terminal nucleophile aminohydrolases (Ntn hydrolases)"/>
    <property type="match status" value="1"/>
</dbReference>
<name>A0A4R2QW79_9PSEU</name>
<dbReference type="GO" id="GO:0016787">
    <property type="term" value="F:hydrolase activity"/>
    <property type="evidence" value="ECO:0007669"/>
    <property type="project" value="UniProtKB-KW"/>
</dbReference>
<evidence type="ECO:0000259" key="1">
    <source>
        <dbReference type="Pfam" id="PF03417"/>
    </source>
</evidence>
<sequence length="387" mass="41757">MPVTTDVIAGGPDDFMTVRHLSLSGSQHEIGKALAHEATERSGWRPRPADPVKSRARHAWFARNWPAQYARNSGAAEVAGVQPDAAVHFDDLSTIPPGSGCSAVWYSPAATSEGHGFLGRNYDFFTVGWQQMLALMSDEPGPTTECPIASRPYVITSVPDDGPATTIITMNELDGCMDGINEHGLAVVLLIADAGGANLPVDGGPQVGLATTQLPRFLLDTCANVEEAQQALLLAKQYDLGAPLHYLIADRAGNAFVWEVGAGGVEHIVPAEGLAQCVTNHPLHRPTDPAKPPVDTEETMYSYARLDTLRARAESAPLSANELRTSLDSVALTSEPTAKYPLRTLWRTVFNLDERTMTTRFYLGDDSRSVPAYSPEFTFRPELTSTS</sequence>
<dbReference type="AlphaFoldDB" id="A0A4R2QW79"/>
<dbReference type="Proteomes" id="UP000294911">
    <property type="component" value="Unassembled WGS sequence"/>
</dbReference>
<gene>
    <name evidence="2" type="ORF">EV191_10481</name>
</gene>